<evidence type="ECO:0000313" key="2">
    <source>
        <dbReference type="Proteomes" id="UP000406256"/>
    </source>
</evidence>
<gene>
    <name evidence="1" type="ORF">PAN31108_04635</name>
</gene>
<sequence length="31" mass="3467">MQSIDGKTLVIQYSAISRPALRAQYGERWGA</sequence>
<accession>A0A5E4YN13</accession>
<reference evidence="1 2" key="1">
    <citation type="submission" date="2019-08" db="EMBL/GenBank/DDBJ databases">
        <authorList>
            <person name="Peeters C."/>
        </authorList>
    </citation>
    <scope>NUCLEOTIDE SEQUENCE [LARGE SCALE GENOMIC DNA]</scope>
    <source>
        <strain evidence="1 2">LMG 31108</strain>
    </source>
</reference>
<proteinExistence type="predicted"/>
<evidence type="ECO:0000313" key="1">
    <source>
        <dbReference type="EMBL" id="VVE49907.1"/>
    </source>
</evidence>
<dbReference type="AlphaFoldDB" id="A0A5E4YN13"/>
<keyword evidence="2" id="KW-1185">Reference proteome</keyword>
<dbReference type="Proteomes" id="UP000406256">
    <property type="component" value="Unassembled WGS sequence"/>
</dbReference>
<name>A0A5E4YN13_9BURK</name>
<dbReference type="EMBL" id="CABPSB010000024">
    <property type="protein sequence ID" value="VVE49907.1"/>
    <property type="molecule type" value="Genomic_DNA"/>
</dbReference>
<protein>
    <submittedName>
        <fullName evidence="1">Uncharacterized protein</fullName>
    </submittedName>
</protein>
<organism evidence="1 2">
    <name type="scientific">Pandoraea anhela</name>
    <dbReference type="NCBI Taxonomy" id="2508295"/>
    <lineage>
        <taxon>Bacteria</taxon>
        <taxon>Pseudomonadati</taxon>
        <taxon>Pseudomonadota</taxon>
        <taxon>Betaproteobacteria</taxon>
        <taxon>Burkholderiales</taxon>
        <taxon>Burkholderiaceae</taxon>
        <taxon>Pandoraea</taxon>
    </lineage>
</organism>